<comment type="subcellular location">
    <subcellularLocation>
        <location evidence="6">Endomembrane system</location>
        <topology evidence="6">Single-pass membrane protein</topology>
    </subcellularLocation>
    <subcellularLocation>
        <location evidence="1 7">Membrane</location>
        <topology evidence="1 7">Single-pass type II membrane protein</topology>
    </subcellularLocation>
</comment>
<dbReference type="GO" id="GO:0005768">
    <property type="term" value="C:endosome"/>
    <property type="evidence" value="ECO:0007669"/>
    <property type="project" value="TreeGrafter"/>
</dbReference>
<evidence type="ECO:0000256" key="1">
    <source>
        <dbReference type="ARBA" id="ARBA00004606"/>
    </source>
</evidence>
<evidence type="ECO:0000256" key="6">
    <source>
        <dbReference type="ARBA" id="ARBA00037847"/>
    </source>
</evidence>
<keyword evidence="4 7" id="KW-0812">Transmembrane</keyword>
<evidence type="ECO:0000256" key="7">
    <source>
        <dbReference type="RuleBase" id="RU366043"/>
    </source>
</evidence>
<keyword evidence="3 7" id="KW-0489">Methyltransferase</keyword>
<keyword evidence="7" id="KW-0808">Transferase</keyword>
<keyword evidence="5 7" id="KW-0325">Glycoprotein</keyword>
<dbReference type="EMBL" id="RXGB01000636">
    <property type="protein sequence ID" value="TMX02530.1"/>
    <property type="molecule type" value="Genomic_DNA"/>
</dbReference>
<dbReference type="GO" id="GO:0032259">
    <property type="term" value="P:methylation"/>
    <property type="evidence" value="ECO:0007669"/>
    <property type="project" value="UniProtKB-KW"/>
</dbReference>
<dbReference type="SUPFAM" id="SSF53335">
    <property type="entry name" value="S-adenosyl-L-methionine-dependent methyltransferases"/>
    <property type="match status" value="2"/>
</dbReference>
<dbReference type="Pfam" id="PF03141">
    <property type="entry name" value="Methyltransf_29"/>
    <property type="match status" value="2"/>
</dbReference>
<protein>
    <recommendedName>
        <fullName evidence="7">Methyltransferase</fullName>
        <ecNumber evidence="7">2.1.1.-</ecNumber>
    </recommendedName>
</protein>
<evidence type="ECO:0000313" key="8">
    <source>
        <dbReference type="EMBL" id="TMX02530.1"/>
    </source>
</evidence>
<dbReference type="PANTHER" id="PTHR10108:SF887">
    <property type="entry name" value="METHYLTRANSFERASE PMT22-RELATED"/>
    <property type="match status" value="1"/>
</dbReference>
<dbReference type="Gene3D" id="3.40.50.150">
    <property type="entry name" value="Vaccinia Virus protein VP39"/>
    <property type="match status" value="1"/>
</dbReference>
<organism evidence="8">
    <name type="scientific">Solanum chilense</name>
    <name type="common">Tomato</name>
    <name type="synonym">Lycopersicon chilense</name>
    <dbReference type="NCBI Taxonomy" id="4083"/>
    <lineage>
        <taxon>Eukaryota</taxon>
        <taxon>Viridiplantae</taxon>
        <taxon>Streptophyta</taxon>
        <taxon>Embryophyta</taxon>
        <taxon>Tracheophyta</taxon>
        <taxon>Spermatophyta</taxon>
        <taxon>Magnoliopsida</taxon>
        <taxon>eudicotyledons</taxon>
        <taxon>Gunneridae</taxon>
        <taxon>Pentapetalae</taxon>
        <taxon>asterids</taxon>
        <taxon>lamiids</taxon>
        <taxon>Solanales</taxon>
        <taxon>Solanaceae</taxon>
        <taxon>Solanoideae</taxon>
        <taxon>Solaneae</taxon>
        <taxon>Solanum</taxon>
        <taxon>Solanum subgen. Lycopersicon</taxon>
    </lineage>
</organism>
<name>A0A6N2CCJ2_SOLCI</name>
<reference evidence="8" key="1">
    <citation type="submission" date="2019-05" db="EMBL/GenBank/DDBJ databases">
        <title>The de novo reference genome and transcriptome assemblies of the wild tomato species Solanum chilense.</title>
        <authorList>
            <person name="Stam R."/>
            <person name="Nosenko T."/>
            <person name="Hoerger A.C."/>
            <person name="Stephan W."/>
            <person name="Seidel M.A."/>
            <person name="Kuhn J.M.M."/>
            <person name="Haberer G."/>
            <person name="Tellier A."/>
        </authorList>
    </citation>
    <scope>NUCLEOTIDE SEQUENCE</scope>
    <source>
        <tissue evidence="8">Mature leaves</tissue>
    </source>
</reference>
<comment type="similarity">
    <text evidence="2 7">Belongs to the methyltransferase superfamily.</text>
</comment>
<evidence type="ECO:0000256" key="4">
    <source>
        <dbReference type="ARBA" id="ARBA00022968"/>
    </source>
</evidence>
<dbReference type="GO" id="GO:0008168">
    <property type="term" value="F:methyltransferase activity"/>
    <property type="evidence" value="ECO:0007669"/>
    <property type="project" value="UniProtKB-UniRule"/>
</dbReference>
<gene>
    <name evidence="8" type="ORF">EJD97_021186</name>
</gene>
<comment type="caution">
    <text evidence="8">The sequence shown here is derived from an EMBL/GenBank/DDBJ whole genome shotgun (WGS) entry which is preliminary data.</text>
</comment>
<keyword evidence="4 7" id="KW-0735">Signal-anchor</keyword>
<dbReference type="InterPro" id="IPR029063">
    <property type="entry name" value="SAM-dependent_MTases_sf"/>
</dbReference>
<dbReference type="AlphaFoldDB" id="A0A6N2CCJ2"/>
<accession>A0A6N2CCJ2</accession>
<proteinExistence type="inferred from homology"/>
<dbReference type="GO" id="GO:0005802">
    <property type="term" value="C:trans-Golgi network"/>
    <property type="evidence" value="ECO:0007669"/>
    <property type="project" value="TreeGrafter"/>
</dbReference>
<evidence type="ECO:0000256" key="5">
    <source>
        <dbReference type="ARBA" id="ARBA00023180"/>
    </source>
</evidence>
<dbReference type="EC" id="2.1.1.-" evidence="7"/>
<evidence type="ECO:0000256" key="2">
    <source>
        <dbReference type="ARBA" id="ARBA00008361"/>
    </source>
</evidence>
<dbReference type="PANTHER" id="PTHR10108">
    <property type="entry name" value="SAM-DEPENDENT METHYLTRANSFERASE"/>
    <property type="match status" value="1"/>
</dbReference>
<dbReference type="InterPro" id="IPR004159">
    <property type="entry name" value="Put_SAM_MeTrfase"/>
</dbReference>
<evidence type="ECO:0000256" key="3">
    <source>
        <dbReference type="ARBA" id="ARBA00022603"/>
    </source>
</evidence>
<dbReference type="GO" id="GO:0016020">
    <property type="term" value="C:membrane"/>
    <property type="evidence" value="ECO:0007669"/>
    <property type="project" value="UniProtKB-SubCell"/>
</dbReference>
<sequence length="632" mass="71877">MAISSMRNLFKERKIPFLFSFFLLLIFVTFLLISNSQKSPVFIATDISQHHSETPISSNPIVSQTQLNPITKDSNPSEDFGLNDTKNDELGVENFDWKLCKGPVAVDYIPCLDNSEAIKALKSRRHMEHRERHCPDPSPRCLIPLPDGYKLPVPWPKSRDMIWYNNVPHPKLVEYKKDQNWVVKSGDYLVFPGGGTQFKDGVTNYIESIQKTFPEIDWGKHIRVILDVGCGVASFGGYLLDKNVITMSLAPKDEHEAQIQFALERGIPATLSVIGTQKLAFPDNAYDMIHCARCRVHWDGDGSFTIFKFPTPSSILFYLIIQSEIAGGKPLMELNRILRPGGFFVWSATPVYRDDERDKKVWKAMVALTEAICWKVVKKTFFDSAGVGLVIYQKPVSSSCYENRRESNPPLCDQNNRSNSSWYASLDSCLVPLPTSSSGNTYKWPAPWPQRLNNKPERLSQKTDNEDIFDEDTKHWAALVSDVYLGGLSINWSSVRNVMDMNAGYGGFASAIIDRSLWVMNVVPISEPDTLSIIFDRGLIGIYHDWCESFNTYPRTYDLLHSSFLFGNLTQRCDVVEVVVEMDRIVRPGGYVLVQDTMPMLNKLRSILQSLHWSVNLQQEQFLVAKKGFWRP</sequence>